<reference evidence="1 2" key="1">
    <citation type="submission" date="2016-07" db="EMBL/GenBank/DDBJ databases">
        <title>Developing Vibrio natriegens as a novel, fast-growing host for biotechnology.</title>
        <authorList>
            <person name="Weinstock M.T."/>
            <person name="Hesek E.D."/>
            <person name="Wilson C.M."/>
            <person name="Gibson D.G."/>
        </authorList>
    </citation>
    <scope>NUCLEOTIDE SEQUENCE [LARGE SCALE GENOMIC DNA]</scope>
    <source>
        <strain evidence="1 2">ATCC 14048</strain>
    </source>
</reference>
<dbReference type="Proteomes" id="UP000092741">
    <property type="component" value="Chromosome 1"/>
</dbReference>
<gene>
    <name evidence="1" type="ORF">BA890_07675</name>
</gene>
<protein>
    <submittedName>
        <fullName evidence="1">Uncharacterized protein</fullName>
    </submittedName>
</protein>
<dbReference type="AlphaFoldDB" id="A0AAN0Y2D4"/>
<organism evidence="1 2">
    <name type="scientific">Vibrio natriegens NBRC 15636 = ATCC 14048 = DSM 759</name>
    <dbReference type="NCBI Taxonomy" id="1219067"/>
    <lineage>
        <taxon>Bacteria</taxon>
        <taxon>Pseudomonadati</taxon>
        <taxon>Pseudomonadota</taxon>
        <taxon>Gammaproteobacteria</taxon>
        <taxon>Vibrionales</taxon>
        <taxon>Vibrionaceae</taxon>
        <taxon>Vibrio</taxon>
    </lineage>
</organism>
<keyword evidence="2" id="KW-1185">Reference proteome</keyword>
<dbReference type="KEGG" id="vna:PN96_05670"/>
<evidence type="ECO:0000313" key="1">
    <source>
        <dbReference type="EMBL" id="ANQ12646.1"/>
    </source>
</evidence>
<evidence type="ECO:0000313" key="2">
    <source>
        <dbReference type="Proteomes" id="UP000092741"/>
    </source>
</evidence>
<accession>A0AAN0Y2D4</accession>
<proteinExistence type="predicted"/>
<name>A0AAN0Y2D4_VIBNA</name>
<dbReference type="EMBL" id="CP016345">
    <property type="protein sequence ID" value="ANQ12646.1"/>
    <property type="molecule type" value="Genomic_DNA"/>
</dbReference>
<sequence length="103" mass="11798">MKAYKKPCDILRNPKNDGLHKVPAAHNIDKSIGLDWLTHLSRIDYSNMKPTLKPNLSDGVRLLVLELIIKKHQMKCVTVLMSLKRFINAKFVTNASKLYYSTC</sequence>